<reference evidence="1 2" key="1">
    <citation type="journal article" date="2018" name="Evol. Lett.">
        <title>Horizontal gene cluster transfer increased hallucinogenic mushroom diversity.</title>
        <authorList>
            <person name="Reynolds H.T."/>
            <person name="Vijayakumar V."/>
            <person name="Gluck-Thaler E."/>
            <person name="Korotkin H.B."/>
            <person name="Matheny P.B."/>
            <person name="Slot J.C."/>
        </authorList>
    </citation>
    <scope>NUCLEOTIDE SEQUENCE [LARGE SCALE GENOMIC DNA]</scope>
    <source>
        <strain evidence="1 2">SRW20</strain>
    </source>
</reference>
<dbReference type="AlphaFoldDB" id="A0A409VLW9"/>
<dbReference type="Gene3D" id="1.10.510.10">
    <property type="entry name" value="Transferase(Phosphotransferase) domain 1"/>
    <property type="match status" value="1"/>
</dbReference>
<keyword evidence="2" id="KW-1185">Reference proteome</keyword>
<protein>
    <recommendedName>
        <fullName evidence="3">Protein kinase domain-containing protein</fullName>
    </recommendedName>
</protein>
<dbReference type="SUPFAM" id="SSF56112">
    <property type="entry name" value="Protein kinase-like (PK-like)"/>
    <property type="match status" value="1"/>
</dbReference>
<dbReference type="Proteomes" id="UP000284706">
    <property type="component" value="Unassembled WGS sequence"/>
</dbReference>
<evidence type="ECO:0000313" key="2">
    <source>
        <dbReference type="Proteomes" id="UP000284706"/>
    </source>
</evidence>
<evidence type="ECO:0000313" key="1">
    <source>
        <dbReference type="EMBL" id="PPQ67206.1"/>
    </source>
</evidence>
<dbReference type="InterPro" id="IPR011009">
    <property type="entry name" value="Kinase-like_dom_sf"/>
</dbReference>
<gene>
    <name evidence="1" type="ORF">CVT26_007279</name>
</gene>
<comment type="caution">
    <text evidence="1">The sequence shown here is derived from an EMBL/GenBank/DDBJ whole genome shotgun (WGS) entry which is preliminary data.</text>
</comment>
<proteinExistence type="predicted"/>
<name>A0A409VLW9_9AGAR</name>
<dbReference type="EMBL" id="NHYE01005614">
    <property type="protein sequence ID" value="PPQ67206.1"/>
    <property type="molecule type" value="Genomic_DNA"/>
</dbReference>
<evidence type="ECO:0008006" key="3">
    <source>
        <dbReference type="Google" id="ProtNLM"/>
    </source>
</evidence>
<organism evidence="1 2">
    <name type="scientific">Gymnopilus dilepis</name>
    <dbReference type="NCBI Taxonomy" id="231916"/>
    <lineage>
        <taxon>Eukaryota</taxon>
        <taxon>Fungi</taxon>
        <taxon>Dikarya</taxon>
        <taxon>Basidiomycota</taxon>
        <taxon>Agaricomycotina</taxon>
        <taxon>Agaricomycetes</taxon>
        <taxon>Agaricomycetidae</taxon>
        <taxon>Agaricales</taxon>
        <taxon>Agaricineae</taxon>
        <taxon>Hymenogastraceae</taxon>
        <taxon>Gymnopilus</taxon>
    </lineage>
</organism>
<sequence>MITHEFSCYLPAGKPVFFTIDRAVGCRASTLLRVIPAELQIWGREEIRLPDLHFYKTSIPIKPRNTLPSRCLEWLQQNSDTAENVIFPDDSLNDIFPSGPPRDSVNVLIADPEELVEALDDLDPLHTYSRTMKKVVDRHLQRLFIKSSPSEIIKTHDKLAQVFGGEHPLIHIGRTGGIPAVIFNPVLANLKKDLDNLDQIEVGPENIRRASRYLHNAVQFYKDEEARQQNLEELLNQAIGQDVNWKSTLDWADDITPSAIWKFGDFAAIVLELKNSLGISGDAIHQAIIDYAKMVSSNKYKHLWGRCNFPVVLVGITANRIEISVAVCVGAIYVTKLFAVDLALDFHASDNILALARLFRALSRCRLDLREYYRSVGQSDALVTRPILSALFPRPTPLDVSRPLPDLTFQYFVQDGQPVPDIPDFGHALTAMFIATLNEREVIVKFTPRYNKAAHDLLAQAQLAPRLHACELVVGDLFMVVMDRVDALPISQLMNSMKLLPEIVSKKVEEAINLLHQQAIVFGDLREPNILYAPSEDRVYFVDFDWAGKDGEARYPATLNDWDLTWSPGVEPYAIMHKAHDLWQVDHLKALCNL</sequence>
<dbReference type="STRING" id="231916.A0A409VLW9"/>
<dbReference type="InParanoid" id="A0A409VLW9"/>
<dbReference type="OrthoDB" id="4062651at2759"/>
<accession>A0A409VLW9</accession>